<dbReference type="AlphaFoldDB" id="A0A1Q3A7D0"/>
<proteinExistence type="inferred from homology"/>
<evidence type="ECO:0000256" key="5">
    <source>
        <dbReference type="ARBA" id="ARBA00022502"/>
    </source>
</evidence>
<feature type="transmembrane region" description="Helical" evidence="12">
    <location>
        <begin position="352"/>
        <end position="379"/>
    </location>
</feature>
<evidence type="ECO:0000256" key="8">
    <source>
        <dbReference type="ARBA" id="ARBA00022692"/>
    </source>
</evidence>
<dbReference type="GO" id="GO:0031501">
    <property type="term" value="C:mannosyltransferase complex"/>
    <property type="evidence" value="ECO:0007669"/>
    <property type="project" value="TreeGrafter"/>
</dbReference>
<evidence type="ECO:0000256" key="4">
    <source>
        <dbReference type="ARBA" id="ARBA00013795"/>
    </source>
</evidence>
<evidence type="ECO:0000256" key="13">
    <source>
        <dbReference type="SAM" id="SignalP"/>
    </source>
</evidence>
<feature type="transmembrane region" description="Helical" evidence="12">
    <location>
        <begin position="400"/>
        <end position="423"/>
    </location>
</feature>
<dbReference type="Proteomes" id="UP000187013">
    <property type="component" value="Unassembled WGS sequence"/>
</dbReference>
<comment type="similarity">
    <text evidence="3 12">Belongs to the PIGV family.</text>
</comment>
<comment type="pathway">
    <text evidence="2 12">Glycolipid biosynthesis; glycosylphosphatidylinositol-anchor biosynthesis.</text>
</comment>
<comment type="caution">
    <text evidence="12">Lacks conserved residue(s) required for the propagation of feature annotation.</text>
</comment>
<sequence>MFSQLSCTFILCKLAQYGLVLLTPKDQFDTSTEILLARFVNVADSSKFWNAHLWNKLLAWDSVYFMKAMMAENGKPAFEHEFAFSQLWIHLVRFLAPNHEFYNLLKTGIALENLLHYLATFILYFLTVKVFSGNLKSSYAKSLAKKTSVLFIFSSAAGFLTGIYSEPLSFTLSFLGIWARQSAVFATLPKRIDCLYSRLPLYLFSSICFSLATLNRSNCILLGIYYVFDLWQLLRNRNYGKAFVFPVLSGGLLFLTFILQQYLIPYSIFCPERGSWCKTQILGPFTKQSFYGFLQSHYWNVGFLKYWTTNNIPNFLFALPNIVLLLYSSVYFSKIYPYYSLKPHIWVTTSLVVVILLFVHVQIINRISTFIPLHLWYLADRLLKISNSKGKRMPRGDDRIAHYYILWLIFWIPLQTVLFAYFLPPA</sequence>
<protein>
    <recommendedName>
        <fullName evidence="4 12">GPI mannosyltransferase 2</fullName>
        <ecNumber evidence="12">2.4.1.-</ecNumber>
    </recommendedName>
</protein>
<feature type="transmembrane region" description="Helical" evidence="12">
    <location>
        <begin position="147"/>
        <end position="164"/>
    </location>
</feature>
<dbReference type="UniPathway" id="UPA00196"/>
<evidence type="ECO:0000256" key="10">
    <source>
        <dbReference type="ARBA" id="ARBA00022989"/>
    </source>
</evidence>
<dbReference type="GO" id="GO:0005789">
    <property type="term" value="C:endoplasmic reticulum membrane"/>
    <property type="evidence" value="ECO:0007669"/>
    <property type="project" value="UniProtKB-SubCell"/>
</dbReference>
<evidence type="ECO:0000256" key="2">
    <source>
        <dbReference type="ARBA" id="ARBA00004687"/>
    </source>
</evidence>
<keyword evidence="8 12" id="KW-0812">Transmembrane</keyword>
<evidence type="ECO:0000313" key="15">
    <source>
        <dbReference type="Proteomes" id="UP000187013"/>
    </source>
</evidence>
<dbReference type="OrthoDB" id="10252502at2759"/>
<dbReference type="Pfam" id="PF04188">
    <property type="entry name" value="Mannosyl_trans2"/>
    <property type="match status" value="2"/>
</dbReference>
<comment type="subcellular location">
    <subcellularLocation>
        <location evidence="1 12">Endoplasmic reticulum membrane</location>
        <topology evidence="1 12">Multi-pass membrane protein</topology>
    </subcellularLocation>
</comment>
<keyword evidence="6 12" id="KW-0328">Glycosyltransferase</keyword>
<feature type="transmembrane region" description="Helical" evidence="12">
    <location>
        <begin position="239"/>
        <end position="259"/>
    </location>
</feature>
<feature type="chain" id="PRO_5012907955" description="GPI mannosyltransferase 2" evidence="13">
    <location>
        <begin position="23"/>
        <end position="426"/>
    </location>
</feature>
<evidence type="ECO:0000256" key="6">
    <source>
        <dbReference type="ARBA" id="ARBA00022676"/>
    </source>
</evidence>
<reference evidence="14 15" key="1">
    <citation type="submission" date="2016-08" db="EMBL/GenBank/DDBJ databases">
        <title>Draft genome sequence of allopolyploid Zygosaccharomyces rouxii.</title>
        <authorList>
            <person name="Watanabe J."/>
            <person name="Uehara K."/>
            <person name="Mogi Y."/>
            <person name="Tsukioka Y."/>
        </authorList>
    </citation>
    <scope>NUCLEOTIDE SEQUENCE [LARGE SCALE GENOMIC DNA]</scope>
    <source>
        <strain evidence="14 15">NBRC 110957</strain>
    </source>
</reference>
<comment type="caution">
    <text evidence="14">The sequence shown here is derived from an EMBL/GenBank/DDBJ whole genome shotgun (WGS) entry which is preliminary data.</text>
</comment>
<evidence type="ECO:0000313" key="14">
    <source>
        <dbReference type="EMBL" id="GAV51636.1"/>
    </source>
</evidence>
<dbReference type="PANTHER" id="PTHR12468">
    <property type="entry name" value="GPI MANNOSYLTRANSFERASE 2"/>
    <property type="match status" value="1"/>
</dbReference>
<dbReference type="GO" id="GO:0000009">
    <property type="term" value="F:alpha-1,6-mannosyltransferase activity"/>
    <property type="evidence" value="ECO:0007669"/>
    <property type="project" value="InterPro"/>
</dbReference>
<accession>A0A1Q3A7D0</accession>
<dbReference type="GO" id="GO:0004376">
    <property type="term" value="F:GPI mannosyltransferase activity"/>
    <property type="evidence" value="ECO:0007669"/>
    <property type="project" value="InterPro"/>
</dbReference>
<feature type="transmembrane region" description="Helical" evidence="12">
    <location>
        <begin position="315"/>
        <end position="332"/>
    </location>
</feature>
<dbReference type="GO" id="GO:0006506">
    <property type="term" value="P:GPI anchor biosynthetic process"/>
    <property type="evidence" value="ECO:0007669"/>
    <property type="project" value="UniProtKB-UniPathway"/>
</dbReference>
<keyword evidence="10 12" id="KW-1133">Transmembrane helix</keyword>
<evidence type="ECO:0000256" key="3">
    <source>
        <dbReference type="ARBA" id="ARBA00008698"/>
    </source>
</evidence>
<keyword evidence="11 12" id="KW-0472">Membrane</keyword>
<comment type="function">
    <text evidence="12">Mannosyltransferase involved in glycosylphosphatidylinositol-anchor biosynthesis.</text>
</comment>
<dbReference type="EC" id="2.4.1.-" evidence="12"/>
<evidence type="ECO:0000256" key="11">
    <source>
        <dbReference type="ARBA" id="ARBA00023136"/>
    </source>
</evidence>
<organism evidence="14 15">
    <name type="scientific">Zygosaccharomyces rouxii</name>
    <dbReference type="NCBI Taxonomy" id="4956"/>
    <lineage>
        <taxon>Eukaryota</taxon>
        <taxon>Fungi</taxon>
        <taxon>Dikarya</taxon>
        <taxon>Ascomycota</taxon>
        <taxon>Saccharomycotina</taxon>
        <taxon>Saccharomycetes</taxon>
        <taxon>Saccharomycetales</taxon>
        <taxon>Saccharomycetaceae</taxon>
        <taxon>Zygosaccharomyces</taxon>
    </lineage>
</organism>
<evidence type="ECO:0000256" key="1">
    <source>
        <dbReference type="ARBA" id="ARBA00004477"/>
    </source>
</evidence>
<keyword evidence="13" id="KW-0732">Signal</keyword>
<feature type="signal peptide" evidence="13">
    <location>
        <begin position="1"/>
        <end position="22"/>
    </location>
</feature>
<gene>
    <name evidence="14" type="ORF">ZYGR_0AF01070</name>
</gene>
<evidence type="ECO:0000256" key="12">
    <source>
        <dbReference type="RuleBase" id="RU363112"/>
    </source>
</evidence>
<keyword evidence="9 12" id="KW-0256">Endoplasmic reticulum</keyword>
<evidence type="ECO:0000256" key="9">
    <source>
        <dbReference type="ARBA" id="ARBA00022824"/>
    </source>
</evidence>
<keyword evidence="7 12" id="KW-0808">Transferase</keyword>
<feature type="transmembrane region" description="Helical" evidence="12">
    <location>
        <begin position="201"/>
        <end position="227"/>
    </location>
</feature>
<name>A0A1Q3A7D0_ZYGRO</name>
<feature type="transmembrane region" description="Helical" evidence="12">
    <location>
        <begin position="114"/>
        <end position="135"/>
    </location>
</feature>
<evidence type="ECO:0000256" key="7">
    <source>
        <dbReference type="ARBA" id="ARBA00022679"/>
    </source>
</evidence>
<dbReference type="InterPro" id="IPR007315">
    <property type="entry name" value="PIG-V/Gpi18"/>
</dbReference>
<keyword evidence="5 12" id="KW-0337">GPI-anchor biosynthesis</keyword>
<dbReference type="PANTHER" id="PTHR12468:SF2">
    <property type="entry name" value="GPI MANNOSYLTRANSFERASE 2"/>
    <property type="match status" value="1"/>
</dbReference>
<dbReference type="EMBL" id="BDGX01000032">
    <property type="protein sequence ID" value="GAV51636.1"/>
    <property type="molecule type" value="Genomic_DNA"/>
</dbReference>